<dbReference type="FunCoup" id="C1F8D0">
    <property type="interactions" value="363"/>
</dbReference>
<dbReference type="InterPro" id="IPR036188">
    <property type="entry name" value="FAD/NAD-bd_sf"/>
</dbReference>
<dbReference type="RefSeq" id="WP_015897052.1">
    <property type="nucleotide sequence ID" value="NC_012483.1"/>
</dbReference>
<evidence type="ECO:0000256" key="2">
    <source>
        <dbReference type="ARBA" id="ARBA00022827"/>
    </source>
</evidence>
<accession>C1F8D0</accession>
<dbReference type="PRINTS" id="PR00420">
    <property type="entry name" value="RNGMNOXGNASE"/>
</dbReference>
<gene>
    <name evidence="6" type="ordered locus">ACP_1941</name>
</gene>
<keyword evidence="4" id="KW-0503">Monooxygenase</keyword>
<dbReference type="GO" id="GO:0071949">
    <property type="term" value="F:FAD binding"/>
    <property type="evidence" value="ECO:0007669"/>
    <property type="project" value="InterPro"/>
</dbReference>
<keyword evidence="3" id="KW-0560">Oxidoreductase</keyword>
<dbReference type="STRING" id="240015.ACP_1941"/>
<evidence type="ECO:0000256" key="3">
    <source>
        <dbReference type="ARBA" id="ARBA00023002"/>
    </source>
</evidence>
<proteinExistence type="predicted"/>
<evidence type="ECO:0000313" key="7">
    <source>
        <dbReference type="Proteomes" id="UP000002207"/>
    </source>
</evidence>
<protein>
    <submittedName>
        <fullName evidence="6">FAD-binding domain protein</fullName>
    </submittedName>
</protein>
<dbReference type="InParanoid" id="C1F8D0"/>
<dbReference type="PANTHER" id="PTHR47178:SF6">
    <property type="entry name" value="FAD-BINDING DOMAIN-CONTAINING PROTEIN"/>
    <property type="match status" value="1"/>
</dbReference>
<dbReference type="Pfam" id="PF01494">
    <property type="entry name" value="FAD_binding_3"/>
    <property type="match status" value="2"/>
</dbReference>
<reference evidence="6 7" key="1">
    <citation type="journal article" date="2009" name="Appl. Environ. Microbiol.">
        <title>Three genomes from the phylum Acidobacteria provide insight into the lifestyles of these microorganisms in soils.</title>
        <authorList>
            <person name="Ward N.L."/>
            <person name="Challacombe J.F."/>
            <person name="Janssen P.H."/>
            <person name="Henrissat B."/>
            <person name="Coutinho P.M."/>
            <person name="Wu M."/>
            <person name="Xie G."/>
            <person name="Haft D.H."/>
            <person name="Sait M."/>
            <person name="Badger J."/>
            <person name="Barabote R.D."/>
            <person name="Bradley B."/>
            <person name="Brettin T.S."/>
            <person name="Brinkac L.M."/>
            <person name="Bruce D."/>
            <person name="Creasy T."/>
            <person name="Daugherty S.C."/>
            <person name="Davidsen T.M."/>
            <person name="DeBoy R.T."/>
            <person name="Detter J.C."/>
            <person name="Dodson R.J."/>
            <person name="Durkin A.S."/>
            <person name="Ganapathy A."/>
            <person name="Gwinn-Giglio M."/>
            <person name="Han C.S."/>
            <person name="Khouri H."/>
            <person name="Kiss H."/>
            <person name="Kothari S.P."/>
            <person name="Madupu R."/>
            <person name="Nelson K.E."/>
            <person name="Nelson W.C."/>
            <person name="Paulsen I."/>
            <person name="Penn K."/>
            <person name="Ren Q."/>
            <person name="Rosovitz M.J."/>
            <person name="Selengut J.D."/>
            <person name="Shrivastava S."/>
            <person name="Sullivan S.A."/>
            <person name="Tapia R."/>
            <person name="Thompson L.S."/>
            <person name="Watkins K.L."/>
            <person name="Yang Q."/>
            <person name="Yu C."/>
            <person name="Zafar N."/>
            <person name="Zhou L."/>
            <person name="Kuske C.R."/>
        </authorList>
    </citation>
    <scope>NUCLEOTIDE SEQUENCE [LARGE SCALE GENOMIC DNA]</scope>
    <source>
        <strain evidence="7">ATCC 51196 / DSM 11244 / BCRC 80197 / JCM 7670 / NBRC 15755 / NCIMB 13165 / 161</strain>
    </source>
</reference>
<keyword evidence="7" id="KW-1185">Reference proteome</keyword>
<dbReference type="AlphaFoldDB" id="C1F8D0"/>
<dbReference type="Proteomes" id="UP000002207">
    <property type="component" value="Chromosome"/>
</dbReference>
<sequence length="423" mass="46409">MSSAELHVAIAGGGLGGLCLAQGLKRAGIRVSVFERDAAPDARTQGFRIHIDPEGSEALHACLPPELWETFEATGGVSAQSFTVMTEQLQELLSLGHTDSEDEVRKHRSISRITLRRVLLADLEDSVHWGHRVARYELLANDRVRTHFENGSSAEADVLVGADGVHSRVRQQLLPEAGPVDTGRIGIGGTVPLDEQTMKLVPAAMLLDPVMVLPPAPCSLFVAPWRRVKRSNDALRRLGIEEPSEQERDYLICALGGRPEYFGLEEKAESLPGTKLKTIMRSVVQSWHPTLRALVEQIEEEQIFLNRFRTSRPQPAWMPSRVTLMGDAIHSMTPYRGIGGNIALKDARVLCESLTRAARGEQPLLAAVGEYEAAMRKYGFAAVEDSRRAMEQFTGPKQGLGFAAVKAGMRTVNAVMKLRRGVA</sequence>
<dbReference type="eggNOG" id="COG0654">
    <property type="taxonomic scope" value="Bacteria"/>
</dbReference>
<evidence type="ECO:0000313" key="6">
    <source>
        <dbReference type="EMBL" id="ACO31381.1"/>
    </source>
</evidence>
<keyword evidence="2" id="KW-0274">FAD</keyword>
<organism evidence="6 7">
    <name type="scientific">Acidobacterium capsulatum (strain ATCC 51196 / DSM 11244 / BCRC 80197 / JCM 7670 / NBRC 15755 / NCIMB 13165 / 161)</name>
    <dbReference type="NCBI Taxonomy" id="240015"/>
    <lineage>
        <taxon>Bacteria</taxon>
        <taxon>Pseudomonadati</taxon>
        <taxon>Acidobacteriota</taxon>
        <taxon>Terriglobia</taxon>
        <taxon>Terriglobales</taxon>
        <taxon>Acidobacteriaceae</taxon>
        <taxon>Acidobacterium</taxon>
    </lineage>
</organism>
<dbReference type="OrthoDB" id="9806565at2"/>
<dbReference type="InterPro" id="IPR002938">
    <property type="entry name" value="FAD-bd"/>
</dbReference>
<dbReference type="HOGENOM" id="CLU_009665_3_0_0"/>
<feature type="domain" description="FAD-binding" evidence="5">
    <location>
        <begin position="316"/>
        <end position="362"/>
    </location>
</feature>
<dbReference type="EMBL" id="CP001472">
    <property type="protein sequence ID" value="ACO31381.1"/>
    <property type="molecule type" value="Genomic_DNA"/>
</dbReference>
<evidence type="ECO:0000259" key="5">
    <source>
        <dbReference type="Pfam" id="PF01494"/>
    </source>
</evidence>
<name>C1F8D0_ACIC5</name>
<feature type="domain" description="FAD-binding" evidence="5">
    <location>
        <begin position="6"/>
        <end position="187"/>
    </location>
</feature>
<dbReference type="GO" id="GO:0004497">
    <property type="term" value="F:monooxygenase activity"/>
    <property type="evidence" value="ECO:0007669"/>
    <property type="project" value="UniProtKB-KW"/>
</dbReference>
<evidence type="ECO:0000256" key="1">
    <source>
        <dbReference type="ARBA" id="ARBA00022630"/>
    </source>
</evidence>
<dbReference type="KEGG" id="aca:ACP_1941"/>
<evidence type="ECO:0000256" key="4">
    <source>
        <dbReference type="ARBA" id="ARBA00023033"/>
    </source>
</evidence>
<keyword evidence="1" id="KW-0285">Flavoprotein</keyword>
<dbReference type="PANTHER" id="PTHR47178">
    <property type="entry name" value="MONOOXYGENASE, FAD-BINDING"/>
    <property type="match status" value="1"/>
</dbReference>
<dbReference type="Gene3D" id="3.50.50.60">
    <property type="entry name" value="FAD/NAD(P)-binding domain"/>
    <property type="match status" value="1"/>
</dbReference>
<dbReference type="SUPFAM" id="SSF51905">
    <property type="entry name" value="FAD/NAD(P)-binding domain"/>
    <property type="match status" value="1"/>
</dbReference>